<reference evidence="4" key="1">
    <citation type="submission" date="2019-04" db="EMBL/GenBank/DDBJ databases">
        <title>Friends and foes A comparative genomics studyof 23 Aspergillus species from section Flavi.</title>
        <authorList>
            <consortium name="DOE Joint Genome Institute"/>
            <person name="Kjaerbolling I."/>
            <person name="Vesth T."/>
            <person name="Frisvad J.C."/>
            <person name="Nybo J.L."/>
            <person name="Theobald S."/>
            <person name="Kildgaard S."/>
            <person name="Isbrandt T."/>
            <person name="Kuo A."/>
            <person name="Sato A."/>
            <person name="Lyhne E.K."/>
            <person name="Kogle M.E."/>
            <person name="Wiebenga A."/>
            <person name="Kun R.S."/>
            <person name="Lubbers R.J."/>
            <person name="Makela M.R."/>
            <person name="Barry K."/>
            <person name="Chovatia M."/>
            <person name="Clum A."/>
            <person name="Daum C."/>
            <person name="Haridas S."/>
            <person name="He G."/>
            <person name="LaButti K."/>
            <person name="Lipzen A."/>
            <person name="Mondo S."/>
            <person name="Riley R."/>
            <person name="Salamov A."/>
            <person name="Simmons B.A."/>
            <person name="Magnuson J.K."/>
            <person name="Henrissat B."/>
            <person name="Mortensen U.H."/>
            <person name="Larsen T.O."/>
            <person name="Devries R.P."/>
            <person name="Grigoriev I.V."/>
            <person name="Machida M."/>
            <person name="Baker S.E."/>
            <person name="Andersen M.R."/>
        </authorList>
    </citation>
    <scope>NUCLEOTIDE SEQUENCE [LARGE SCALE GENOMIC DNA]</scope>
    <source>
        <strain evidence="4">IBT 14317</strain>
    </source>
</reference>
<dbReference type="OrthoDB" id="329835at2759"/>
<dbReference type="SUPFAM" id="SSF51735">
    <property type="entry name" value="NAD(P)-binding Rossmann-fold domains"/>
    <property type="match status" value="1"/>
</dbReference>
<evidence type="ECO:0000259" key="3">
    <source>
        <dbReference type="Pfam" id="PF07993"/>
    </source>
</evidence>
<dbReference type="PANTHER" id="PTHR43439:SF2">
    <property type="entry name" value="ENZYME, PUTATIVE (JCVI)-RELATED"/>
    <property type="match status" value="1"/>
</dbReference>
<organism evidence="4">
    <name type="scientific">Petromyces alliaceus</name>
    <name type="common">Aspergillus alliaceus</name>
    <dbReference type="NCBI Taxonomy" id="209559"/>
    <lineage>
        <taxon>Eukaryota</taxon>
        <taxon>Fungi</taxon>
        <taxon>Dikarya</taxon>
        <taxon>Ascomycota</taxon>
        <taxon>Pezizomycotina</taxon>
        <taxon>Eurotiomycetes</taxon>
        <taxon>Eurotiomycetidae</taxon>
        <taxon>Eurotiales</taxon>
        <taxon>Aspergillaceae</taxon>
        <taxon>Aspergillus</taxon>
        <taxon>Aspergillus subgen. Circumdati</taxon>
    </lineage>
</organism>
<dbReference type="Proteomes" id="UP000326877">
    <property type="component" value="Unassembled WGS sequence"/>
</dbReference>
<keyword evidence="2" id="KW-0597">Phosphoprotein</keyword>
<gene>
    <name evidence="4" type="ORF">BDV23DRAFT_184834</name>
</gene>
<dbReference type="InterPro" id="IPR013120">
    <property type="entry name" value="FAR_NAD-bd"/>
</dbReference>
<dbReference type="PANTHER" id="PTHR43439">
    <property type="entry name" value="PHENYLACETATE-COENZYME A LIGASE"/>
    <property type="match status" value="1"/>
</dbReference>
<keyword evidence="1" id="KW-0596">Phosphopantetheine</keyword>
<dbReference type="AlphaFoldDB" id="A0A5N7C555"/>
<dbReference type="Pfam" id="PF07993">
    <property type="entry name" value="NAD_binding_4"/>
    <property type="match status" value="1"/>
</dbReference>
<evidence type="ECO:0000313" key="4">
    <source>
        <dbReference type="EMBL" id="KAE8388983.1"/>
    </source>
</evidence>
<dbReference type="InterPro" id="IPR036291">
    <property type="entry name" value="NAD(P)-bd_dom_sf"/>
</dbReference>
<dbReference type="EMBL" id="ML735271">
    <property type="protein sequence ID" value="KAE8388983.1"/>
    <property type="molecule type" value="Genomic_DNA"/>
</dbReference>
<sequence length="180" mass="19714">MSWTRTVSAFAPQLQSMKNLLDLARDAAVAPGRSRVRVGFQFVSSIGVVGNSGTTGRVLERRLPVSATVPIGYAEAKWVCEALLDETLHKFLALFRWQVTRPGQIAGSSASGYWNTIEHLPFFIKSAQVLGVWPDLDGVMQWVPVDLSAGVVADLILNPSASHPVYHVDNPVGQQWKDMN</sequence>
<dbReference type="Gene3D" id="3.40.50.720">
    <property type="entry name" value="NAD(P)-binding Rossmann-like Domain"/>
    <property type="match status" value="1"/>
</dbReference>
<proteinExistence type="predicted"/>
<protein>
    <recommendedName>
        <fullName evidence="3">Thioester reductase (TE) domain-containing protein</fullName>
    </recommendedName>
</protein>
<evidence type="ECO:0000256" key="1">
    <source>
        <dbReference type="ARBA" id="ARBA00022450"/>
    </source>
</evidence>
<dbReference type="InterPro" id="IPR051414">
    <property type="entry name" value="Adenylate-forming_Reductase"/>
</dbReference>
<accession>A0A5N7C555</accession>
<feature type="domain" description="Thioester reductase (TE)" evidence="3">
    <location>
        <begin position="9"/>
        <end position="149"/>
    </location>
</feature>
<name>A0A5N7C555_PETAA</name>
<evidence type="ECO:0000256" key="2">
    <source>
        <dbReference type="ARBA" id="ARBA00022553"/>
    </source>
</evidence>